<keyword evidence="1" id="KW-0472">Membrane</keyword>
<dbReference type="EMBL" id="QGGR01000022">
    <property type="protein sequence ID" value="PWK39482.1"/>
    <property type="molecule type" value="Genomic_DNA"/>
</dbReference>
<keyword evidence="3" id="KW-1185">Reference proteome</keyword>
<dbReference type="Proteomes" id="UP000245697">
    <property type="component" value="Unassembled WGS sequence"/>
</dbReference>
<protein>
    <submittedName>
        <fullName evidence="2">Uncharacterized protein</fullName>
    </submittedName>
</protein>
<reference evidence="2 3" key="1">
    <citation type="submission" date="2018-05" db="EMBL/GenBank/DDBJ databases">
        <title>Genomic Encyclopedia of Archaeal and Bacterial Type Strains, Phase II (KMG-II): from individual species to whole genera.</title>
        <authorList>
            <person name="Goeker M."/>
        </authorList>
    </citation>
    <scope>NUCLEOTIDE SEQUENCE [LARGE SCALE GENOMIC DNA]</scope>
    <source>
        <strain evidence="2 3">DSM 45184</strain>
    </source>
</reference>
<accession>A0A316F440</accession>
<sequence length="80" mass="8341">MSSARKYGISGIGMIIVGALLWQFAGDIETPVITLQKVGRILVVVGAIELVHAIYLGMRGEKAHAGPEATTDPSGPPPTD</sequence>
<gene>
    <name evidence="2" type="ORF">BC793_12254</name>
</gene>
<proteinExistence type="predicted"/>
<dbReference type="RefSeq" id="WP_109600640.1">
    <property type="nucleotide sequence ID" value="NZ_BONA01000075.1"/>
</dbReference>
<evidence type="ECO:0000313" key="3">
    <source>
        <dbReference type="Proteomes" id="UP000245697"/>
    </source>
</evidence>
<name>A0A316F440_9ACTN</name>
<evidence type="ECO:0000313" key="2">
    <source>
        <dbReference type="EMBL" id="PWK39482.1"/>
    </source>
</evidence>
<keyword evidence="1" id="KW-1133">Transmembrane helix</keyword>
<comment type="caution">
    <text evidence="2">The sequence shown here is derived from an EMBL/GenBank/DDBJ whole genome shotgun (WGS) entry which is preliminary data.</text>
</comment>
<evidence type="ECO:0000256" key="1">
    <source>
        <dbReference type="SAM" id="Phobius"/>
    </source>
</evidence>
<dbReference type="Pfam" id="PF18969">
    <property type="entry name" value="DUF5708"/>
    <property type="match status" value="1"/>
</dbReference>
<dbReference type="AlphaFoldDB" id="A0A316F440"/>
<dbReference type="InterPro" id="IPR043762">
    <property type="entry name" value="DUF5708"/>
</dbReference>
<feature type="transmembrane region" description="Helical" evidence="1">
    <location>
        <begin position="38"/>
        <end position="58"/>
    </location>
</feature>
<organism evidence="2 3">
    <name type="scientific">Actinoplanes xinjiangensis</name>
    <dbReference type="NCBI Taxonomy" id="512350"/>
    <lineage>
        <taxon>Bacteria</taxon>
        <taxon>Bacillati</taxon>
        <taxon>Actinomycetota</taxon>
        <taxon>Actinomycetes</taxon>
        <taxon>Micromonosporales</taxon>
        <taxon>Micromonosporaceae</taxon>
        <taxon>Actinoplanes</taxon>
    </lineage>
</organism>
<dbReference type="OrthoDB" id="3298667at2"/>
<keyword evidence="1" id="KW-0812">Transmembrane</keyword>
<feature type="transmembrane region" description="Helical" evidence="1">
    <location>
        <begin position="7"/>
        <end position="26"/>
    </location>
</feature>